<reference evidence="3 4" key="1">
    <citation type="submission" date="2016-09" db="EMBL/GenBank/DDBJ databases">
        <title>Complete genome sequence of microbes from the polar regions.</title>
        <authorList>
            <person name="Liao L."/>
            <person name="Chen B."/>
        </authorList>
    </citation>
    <scope>NUCLEOTIDE SEQUENCE [LARGE SCALE GENOMIC DNA]</scope>
    <source>
        <strain evidence="3 4">ZS314</strain>
    </source>
</reference>
<keyword evidence="1" id="KW-0812">Transmembrane</keyword>
<dbReference type="Proteomes" id="UP000464507">
    <property type="component" value="Chromosome"/>
</dbReference>
<dbReference type="SUPFAM" id="SSF56219">
    <property type="entry name" value="DNase I-like"/>
    <property type="match status" value="1"/>
</dbReference>
<dbReference type="Gene3D" id="3.60.10.10">
    <property type="entry name" value="Endonuclease/exonuclease/phosphatase"/>
    <property type="match status" value="1"/>
</dbReference>
<dbReference type="KEGG" id="mant:BHD05_06960"/>
<protein>
    <recommendedName>
        <fullName evidence="2">Endonuclease/exonuclease/phosphatase domain-containing protein</fullName>
    </recommendedName>
</protein>
<dbReference type="Pfam" id="PF03372">
    <property type="entry name" value="Exo_endo_phos"/>
    <property type="match status" value="1"/>
</dbReference>
<feature type="domain" description="Endonuclease/exonuclease/phosphatase" evidence="2">
    <location>
        <begin position="117"/>
        <end position="334"/>
    </location>
</feature>
<accession>A0A7L5ARP0</accession>
<evidence type="ECO:0000313" key="3">
    <source>
        <dbReference type="EMBL" id="QHO71039.1"/>
    </source>
</evidence>
<organism evidence="3 4">
    <name type="scientific">Marisediminicola antarctica</name>
    <dbReference type="NCBI Taxonomy" id="674079"/>
    <lineage>
        <taxon>Bacteria</taxon>
        <taxon>Bacillati</taxon>
        <taxon>Actinomycetota</taxon>
        <taxon>Actinomycetes</taxon>
        <taxon>Micrococcales</taxon>
        <taxon>Microbacteriaceae</taxon>
        <taxon>Marisediminicola</taxon>
    </lineage>
</organism>
<dbReference type="AlphaFoldDB" id="A0A7L5ARP0"/>
<dbReference type="InterPro" id="IPR005135">
    <property type="entry name" value="Endo/exonuclease/phosphatase"/>
</dbReference>
<evidence type="ECO:0000313" key="4">
    <source>
        <dbReference type="Proteomes" id="UP000464507"/>
    </source>
</evidence>
<name>A0A7L5ARP0_9MICO</name>
<dbReference type="EMBL" id="CP017146">
    <property type="protein sequence ID" value="QHO71039.1"/>
    <property type="molecule type" value="Genomic_DNA"/>
</dbReference>
<dbReference type="GO" id="GO:0003824">
    <property type="term" value="F:catalytic activity"/>
    <property type="evidence" value="ECO:0007669"/>
    <property type="project" value="InterPro"/>
</dbReference>
<keyword evidence="1" id="KW-1133">Transmembrane helix</keyword>
<feature type="transmembrane region" description="Helical" evidence="1">
    <location>
        <begin position="68"/>
        <end position="88"/>
    </location>
</feature>
<keyword evidence="1" id="KW-0472">Membrane</keyword>
<proteinExistence type="predicted"/>
<evidence type="ECO:0000259" key="2">
    <source>
        <dbReference type="Pfam" id="PF03372"/>
    </source>
</evidence>
<feature type="transmembrane region" description="Helical" evidence="1">
    <location>
        <begin position="37"/>
        <end position="61"/>
    </location>
</feature>
<gene>
    <name evidence="3" type="ORF">BHD05_06960</name>
</gene>
<sequence>MRKIAAAVLTIGVAGILLVAVWPQLLGLELVPVVAHIVSLRAVAAVGALAAIVALLLIALVIPSFRRLGASLSVLLLVFIAATGAVLATRGFGSDDARGAAAVDATADAAVDDLTVLTWNTLGDAPGAQEIARLALETGADIVALPETTRETAIEVALIMKGEGRPMWVNTLALDEISKARSTSLLTSADLGMYSRDTSRGSTSVVPSVIVTPDDGTGPTIVAAHPVAPIAGYFSVWREDLEWVKGACTGENIIIAGDFNSTIDHYRRLANDRDSTIGDCVDAAQTTGAAAVGTWPTDVPPLLGTPIDHIMATDNWTATHVRVILDRDGLGSDHRPIVATLSPTG</sequence>
<dbReference type="InterPro" id="IPR036691">
    <property type="entry name" value="Endo/exonu/phosph_ase_sf"/>
</dbReference>
<evidence type="ECO:0000256" key="1">
    <source>
        <dbReference type="SAM" id="Phobius"/>
    </source>
</evidence>
<keyword evidence="4" id="KW-1185">Reference proteome</keyword>